<reference evidence="5 6" key="1">
    <citation type="journal article" date="2007" name="Science">
        <title>The Chlamydomonas genome reveals the evolution of key animal and plant functions.</title>
        <authorList>
            <person name="Merchant S.S."/>
            <person name="Prochnik S.E."/>
            <person name="Vallon O."/>
            <person name="Harris E.H."/>
            <person name="Karpowicz S.J."/>
            <person name="Witman G.B."/>
            <person name="Terry A."/>
            <person name="Salamov A."/>
            <person name="Fritz-Laylin L.K."/>
            <person name="Marechal-Drouard L."/>
            <person name="Marshall W.F."/>
            <person name="Qu L.H."/>
            <person name="Nelson D.R."/>
            <person name="Sanderfoot A.A."/>
            <person name="Spalding M.H."/>
            <person name="Kapitonov V.V."/>
            <person name="Ren Q."/>
            <person name="Ferris P."/>
            <person name="Lindquist E."/>
            <person name="Shapiro H."/>
            <person name="Lucas S.M."/>
            <person name="Grimwood J."/>
            <person name="Schmutz J."/>
            <person name="Cardol P."/>
            <person name="Cerutti H."/>
            <person name="Chanfreau G."/>
            <person name="Chen C.L."/>
            <person name="Cognat V."/>
            <person name="Croft M.T."/>
            <person name="Dent R."/>
            <person name="Dutcher S."/>
            <person name="Fernandez E."/>
            <person name="Fukuzawa H."/>
            <person name="Gonzalez-Ballester D."/>
            <person name="Gonzalez-Halphen D."/>
            <person name="Hallmann A."/>
            <person name="Hanikenne M."/>
            <person name="Hippler M."/>
            <person name="Inwood W."/>
            <person name="Jabbari K."/>
            <person name="Kalanon M."/>
            <person name="Kuras R."/>
            <person name="Lefebvre P.A."/>
            <person name="Lemaire S.D."/>
            <person name="Lobanov A.V."/>
            <person name="Lohr M."/>
            <person name="Manuell A."/>
            <person name="Meier I."/>
            <person name="Mets L."/>
            <person name="Mittag M."/>
            <person name="Mittelmeier T."/>
            <person name="Moroney J.V."/>
            <person name="Moseley J."/>
            <person name="Napoli C."/>
            <person name="Nedelcu A.M."/>
            <person name="Niyogi K."/>
            <person name="Novoselov S.V."/>
            <person name="Paulsen I.T."/>
            <person name="Pazour G."/>
            <person name="Purton S."/>
            <person name="Ral J.P."/>
            <person name="Riano-Pachon D.M."/>
            <person name="Riekhof W."/>
            <person name="Rymarquis L."/>
            <person name="Schroda M."/>
            <person name="Stern D."/>
            <person name="Umen J."/>
            <person name="Willows R."/>
            <person name="Wilson N."/>
            <person name="Zimmer S.L."/>
            <person name="Allmer J."/>
            <person name="Balk J."/>
            <person name="Bisova K."/>
            <person name="Chen C.J."/>
            <person name="Elias M."/>
            <person name="Gendler K."/>
            <person name="Hauser C."/>
            <person name="Lamb M.R."/>
            <person name="Ledford H."/>
            <person name="Long J.C."/>
            <person name="Minagawa J."/>
            <person name="Page M.D."/>
            <person name="Pan J."/>
            <person name="Pootakham W."/>
            <person name="Roje S."/>
            <person name="Rose A."/>
            <person name="Stahlberg E."/>
            <person name="Terauchi A.M."/>
            <person name="Yang P."/>
            <person name="Ball S."/>
            <person name="Bowler C."/>
            <person name="Dieckmann C.L."/>
            <person name="Gladyshev V.N."/>
            <person name="Green P."/>
            <person name="Jorgensen R."/>
            <person name="Mayfield S."/>
            <person name="Mueller-Roeber B."/>
            <person name="Rajamani S."/>
            <person name="Sayre R.T."/>
            <person name="Brokstein P."/>
            <person name="Dubchak I."/>
            <person name="Goodstein D."/>
            <person name="Hornick L."/>
            <person name="Huang Y.W."/>
            <person name="Jhaveri J."/>
            <person name="Luo Y."/>
            <person name="Martinez D."/>
            <person name="Ngau W.C."/>
            <person name="Otillar B."/>
            <person name="Poliakov A."/>
            <person name="Porter A."/>
            <person name="Szajkowski L."/>
            <person name="Werner G."/>
            <person name="Zhou K."/>
            <person name="Grigoriev I.V."/>
            <person name="Rokhsar D.S."/>
            <person name="Grossman A.R."/>
        </authorList>
    </citation>
    <scope>NUCLEOTIDE SEQUENCE [LARGE SCALE GENOMIC DNA]</scope>
    <source>
        <strain evidence="6">CC-503</strain>
    </source>
</reference>
<dbReference type="InterPro" id="IPR036291">
    <property type="entry name" value="NAD(P)-bd_dom_sf"/>
</dbReference>
<accession>A8HPY0</accession>
<dbReference type="SMART" id="SM00919">
    <property type="entry name" value="Malic_M"/>
    <property type="match status" value="1"/>
</dbReference>
<sequence length="824" mass="81993">MRMTAPSQCQLARAGHASHSFQGPRSPAPWALPRVRVLTAHSSRNSDAVSNRTASGDDMHGATTVPAQLNAAGSVHDNGGEVPLLAGRRAVLLGGAVGAGSLLAAAAAPPSAPTAVAAAAAVPAAELAAAAAPAGPIEAATSGLRAWQALREPSLNRGLATPAAVRRELGLEGLLPAPVTPPELEVARAAAGVERAGAGGPLLAYEALMGLRERDRDTFFALVQGDVERYLPLIYTPTVGDACVSWGSLLLRPTGLTISLADAGRVQQLVDNWAAGQPQARIAVITDGERILGLGDLGAHGLGIPVGKAAVYGAAGVEPSWVVPVVLDVGCDTPEVVTDPLYVGLRRRRERGPAYYQLVDEAVAALRRTYGPGLLVHWEDVGGSHAVPLLQRLQAAGVPTFNDDIQATAAVALAALLGAERVPGVPPLQQQTFLFFGAGQANLGVAALLVSELVSRGVSEEAARGAVWLVDSRGLVTDDRPNLSRSKAVFAKPRPPALGAPGSSGLASLGLGASNAVGGGAGGGAAGGGGGDSLADLVQGLRPTALIGAAAVGGAFDREVLELLAQVQPSGSSRPIVFALSNPTSKAECSFEQAWRYTGGRAVFASGTQFAALTAPAPSRSLFDALLPSSSSHNSTTNNNSSNNSSGSPAGGFAYGGRTLVPAQANNCLVFPGLGQGCVVSGAVAVTDGMLLAAARAVAAMATPADLEAECVLPRVGRLAEAAVKVAAAVASAAAVDMVATVGVGAPAGSSSSSSSGGASGTGGASCSRELLLSSSAAAAPGAAKGPAKAAAGRGGRGGSGGAGSVGDTSQLEECIRKLQYRPL</sequence>
<evidence type="ECO:0000313" key="5">
    <source>
        <dbReference type="EMBL" id="PNW88280.1"/>
    </source>
</evidence>
<feature type="region of interest" description="Disordered" evidence="2">
    <location>
        <begin position="626"/>
        <end position="648"/>
    </location>
</feature>
<dbReference type="STRING" id="3055.A8HPY0"/>
<dbReference type="InParanoid" id="A8HPY0"/>
<dbReference type="InterPro" id="IPR012302">
    <property type="entry name" value="Malic_NAD-bd"/>
</dbReference>
<dbReference type="GO" id="GO:0006108">
    <property type="term" value="P:malate metabolic process"/>
    <property type="evidence" value="ECO:0000318"/>
    <property type="project" value="GO_Central"/>
</dbReference>
<dbReference type="Proteomes" id="UP000006906">
    <property type="component" value="Chromosome 1"/>
</dbReference>
<dbReference type="EMBL" id="CM008962">
    <property type="protein sequence ID" value="PNW88280.1"/>
    <property type="molecule type" value="Genomic_DNA"/>
</dbReference>
<feature type="domain" description="Malic enzyme N-terminal" evidence="4">
    <location>
        <begin position="212"/>
        <end position="394"/>
    </location>
</feature>
<dbReference type="PRINTS" id="PR00072">
    <property type="entry name" value="MALOXRDTASE"/>
</dbReference>
<evidence type="ECO:0000313" key="6">
    <source>
        <dbReference type="Proteomes" id="UP000006906"/>
    </source>
</evidence>
<dbReference type="SUPFAM" id="SSF51735">
    <property type="entry name" value="NAD(P)-binding Rossmann-fold domains"/>
    <property type="match status" value="2"/>
</dbReference>
<evidence type="ECO:0000259" key="3">
    <source>
        <dbReference type="SMART" id="SM00919"/>
    </source>
</evidence>
<protein>
    <submittedName>
        <fullName evidence="5">Uncharacterized protein</fullName>
    </submittedName>
</protein>
<dbReference type="Pfam" id="PF03949">
    <property type="entry name" value="Malic_M"/>
    <property type="match status" value="2"/>
</dbReference>
<feature type="region of interest" description="Disordered" evidence="2">
    <location>
        <begin position="42"/>
        <end position="63"/>
    </location>
</feature>
<dbReference type="InterPro" id="IPR046346">
    <property type="entry name" value="Aminoacid_DH-like_N_sf"/>
</dbReference>
<organism evidence="5 6">
    <name type="scientific">Chlamydomonas reinhardtii</name>
    <name type="common">Chlamydomonas smithii</name>
    <dbReference type="NCBI Taxonomy" id="3055"/>
    <lineage>
        <taxon>Eukaryota</taxon>
        <taxon>Viridiplantae</taxon>
        <taxon>Chlorophyta</taxon>
        <taxon>core chlorophytes</taxon>
        <taxon>Chlorophyceae</taxon>
        <taxon>CS clade</taxon>
        <taxon>Chlamydomonadales</taxon>
        <taxon>Chlamydomonadaceae</taxon>
        <taxon>Chlamydomonas</taxon>
    </lineage>
</organism>
<dbReference type="HOGENOM" id="CLU_011405_5_1_1"/>
<dbReference type="SMART" id="SM01274">
    <property type="entry name" value="malic"/>
    <property type="match status" value="1"/>
</dbReference>
<dbReference type="eggNOG" id="KOG1257">
    <property type="taxonomic scope" value="Eukaryota"/>
</dbReference>
<name>A8HPY0_CHLRE</name>
<dbReference type="KEGG" id="cre:CHLRE_01g022500v5"/>
<dbReference type="SUPFAM" id="SSF53223">
    <property type="entry name" value="Aminoacid dehydrogenase-like, N-terminal domain"/>
    <property type="match status" value="1"/>
</dbReference>
<dbReference type="GO" id="GO:0051287">
    <property type="term" value="F:NAD binding"/>
    <property type="evidence" value="ECO:0007669"/>
    <property type="project" value="InterPro"/>
</dbReference>
<feature type="compositionally biased region" description="Low complexity" evidence="2">
    <location>
        <begin position="629"/>
        <end position="648"/>
    </location>
</feature>
<dbReference type="PANTHER" id="PTHR23406:SF79">
    <property type="entry name" value="MALATE DEHYDROGENASE (OXALOACETATE-DECARBOXYLATING)"/>
    <property type="match status" value="1"/>
</dbReference>
<dbReference type="OMA" id="MVYAACG"/>
<dbReference type="NCBIfam" id="NF010052">
    <property type="entry name" value="PRK13529.1"/>
    <property type="match status" value="1"/>
</dbReference>
<feature type="domain" description="Malic enzyme NAD-binding" evidence="3">
    <location>
        <begin position="405"/>
        <end position="735"/>
    </location>
</feature>
<feature type="compositionally biased region" description="Polar residues" evidence="2">
    <location>
        <begin position="42"/>
        <end position="54"/>
    </location>
</feature>
<dbReference type="GeneID" id="5715225"/>
<dbReference type="InterPro" id="IPR012301">
    <property type="entry name" value="Malic_N_dom"/>
</dbReference>
<dbReference type="Gene3D" id="3.40.50.720">
    <property type="entry name" value="NAD(P)-binding Rossmann-like Domain"/>
    <property type="match status" value="1"/>
</dbReference>
<feature type="region of interest" description="Disordered" evidence="2">
    <location>
        <begin position="784"/>
        <end position="808"/>
    </location>
</feature>
<proteinExistence type="inferred from homology"/>
<dbReference type="Gramene" id="PNW88280">
    <property type="protein sequence ID" value="PNW88280"/>
    <property type="gene ID" value="CHLRE_01g022500v5"/>
</dbReference>
<feature type="compositionally biased region" description="Polar residues" evidence="2">
    <location>
        <begin position="1"/>
        <end position="10"/>
    </location>
</feature>
<dbReference type="ProMEX" id="A8HPY0"/>
<dbReference type="Gene3D" id="3.40.50.10380">
    <property type="entry name" value="Malic enzyme, N-terminal domain"/>
    <property type="match status" value="1"/>
</dbReference>
<dbReference type="PANTHER" id="PTHR23406">
    <property type="entry name" value="MALIC ENZYME-RELATED"/>
    <property type="match status" value="1"/>
</dbReference>
<evidence type="ECO:0000256" key="1">
    <source>
        <dbReference type="ARBA" id="ARBA00008785"/>
    </source>
</evidence>
<dbReference type="AlphaFoldDB" id="A8HPY0"/>
<evidence type="ECO:0000259" key="4">
    <source>
        <dbReference type="SMART" id="SM01274"/>
    </source>
</evidence>
<evidence type="ECO:0000256" key="2">
    <source>
        <dbReference type="SAM" id="MobiDB-lite"/>
    </source>
</evidence>
<dbReference type="PaxDb" id="3055-EDP09705"/>
<dbReference type="Pfam" id="PF00390">
    <property type="entry name" value="malic"/>
    <property type="match status" value="1"/>
</dbReference>
<feature type="compositionally biased region" description="Gly residues" evidence="2">
    <location>
        <begin position="793"/>
        <end position="805"/>
    </location>
</feature>
<keyword evidence="6" id="KW-1185">Reference proteome</keyword>
<dbReference type="OrthoDB" id="5365701at2759"/>
<dbReference type="InterPro" id="IPR001891">
    <property type="entry name" value="Malic_OxRdtase"/>
</dbReference>
<gene>
    <name evidence="5" type="ORF">CHLRE_01g022500v5</name>
</gene>
<comment type="similarity">
    <text evidence="1">Belongs to the malic enzymes family.</text>
</comment>
<dbReference type="GO" id="GO:0004473">
    <property type="term" value="F:malate dehydrogenase (decarboxylating) (NADP+) activity"/>
    <property type="evidence" value="ECO:0000318"/>
    <property type="project" value="GO_Central"/>
</dbReference>
<dbReference type="RefSeq" id="XP_001689967.1">
    <property type="nucleotide sequence ID" value="XM_001689915.2"/>
</dbReference>
<dbReference type="InterPro" id="IPR037062">
    <property type="entry name" value="Malic_N_dom_sf"/>
</dbReference>
<feature type="region of interest" description="Disordered" evidence="2">
    <location>
        <begin position="1"/>
        <end position="29"/>
    </location>
</feature>